<feature type="transmembrane region" description="Helical" evidence="6">
    <location>
        <begin position="59"/>
        <end position="76"/>
    </location>
</feature>
<evidence type="ECO:0000256" key="5">
    <source>
        <dbReference type="ARBA" id="ARBA00023136"/>
    </source>
</evidence>
<protein>
    <recommendedName>
        <fullName evidence="7">DUF2179 domain-containing protein</fullName>
    </recommendedName>
</protein>
<dbReference type="InterPro" id="IPR003740">
    <property type="entry name" value="YitT"/>
</dbReference>
<feature type="transmembrane region" description="Helical" evidence="6">
    <location>
        <begin position="88"/>
        <end position="106"/>
    </location>
</feature>
<keyword evidence="2" id="KW-1003">Cell membrane</keyword>
<keyword evidence="4 6" id="KW-1133">Transmembrane helix</keyword>
<dbReference type="STRING" id="1423724.FC32_GL001773"/>
<evidence type="ECO:0000313" key="9">
    <source>
        <dbReference type="Proteomes" id="UP000051324"/>
    </source>
</evidence>
<accession>A0A0R1U001</accession>
<dbReference type="InterPro" id="IPR015867">
    <property type="entry name" value="N-reg_PII/ATP_PRibTrfase_C"/>
</dbReference>
<feature type="domain" description="DUF2179" evidence="7">
    <location>
        <begin position="202"/>
        <end position="255"/>
    </location>
</feature>
<keyword evidence="5 6" id="KW-0472">Membrane</keyword>
<evidence type="ECO:0000256" key="2">
    <source>
        <dbReference type="ARBA" id="ARBA00022475"/>
    </source>
</evidence>
<dbReference type="PANTHER" id="PTHR33545:SF4">
    <property type="entry name" value="UPF0750 MEMBRANE PROTEIN YXKD"/>
    <property type="match status" value="1"/>
</dbReference>
<evidence type="ECO:0000256" key="3">
    <source>
        <dbReference type="ARBA" id="ARBA00022692"/>
    </source>
</evidence>
<dbReference type="eggNOG" id="COG1284">
    <property type="taxonomic scope" value="Bacteria"/>
</dbReference>
<dbReference type="Pfam" id="PF02588">
    <property type="entry name" value="YitT_membrane"/>
    <property type="match status" value="1"/>
</dbReference>
<comment type="subcellular location">
    <subcellularLocation>
        <location evidence="1">Cell membrane</location>
        <topology evidence="1">Multi-pass membrane protein</topology>
    </subcellularLocation>
</comment>
<evidence type="ECO:0000313" key="8">
    <source>
        <dbReference type="EMBL" id="KRL86732.1"/>
    </source>
</evidence>
<dbReference type="GO" id="GO:0005886">
    <property type="term" value="C:plasma membrane"/>
    <property type="evidence" value="ECO:0007669"/>
    <property type="project" value="UniProtKB-SubCell"/>
</dbReference>
<sequence length="262" mass="28765">MVYALAINSFLLPNKLGEGGVTGLMTIFYYWLKIPPSLTNLVLNGILLFVGWKFLPKQTVLYTVFAIVSISFWLRVTSPLQFNLHDPLVAAIIGGVLMGIAMGIIMKGEGTIAGSTILAKIVNKYWGIKTGSAMLCFDLVVALPSFIWIGFENMLLTIIELYISAVVLNKMLALFVAKRSFMIISAKSDELACALAKLNQTGITLLDGHGYVSNEPKKIIYCVCDANLQVKVMHQIEQIDPLAFVVLEEVRSAYGGNLIKLL</sequence>
<dbReference type="InterPro" id="IPR019264">
    <property type="entry name" value="DUF2179"/>
</dbReference>
<dbReference type="AlphaFoldDB" id="A0A0R1U001"/>
<reference evidence="8 9" key="1">
    <citation type="journal article" date="2015" name="Genome Announc.">
        <title>Expanding the biotechnology potential of lactobacilli through comparative genomics of 213 strains and associated genera.</title>
        <authorList>
            <person name="Sun Z."/>
            <person name="Harris H.M."/>
            <person name="McCann A."/>
            <person name="Guo C."/>
            <person name="Argimon S."/>
            <person name="Zhang W."/>
            <person name="Yang X."/>
            <person name="Jeffery I.B."/>
            <person name="Cooney J.C."/>
            <person name="Kagawa T.F."/>
            <person name="Liu W."/>
            <person name="Song Y."/>
            <person name="Salvetti E."/>
            <person name="Wrobel A."/>
            <person name="Rasinkangas P."/>
            <person name="Parkhill J."/>
            <person name="Rea M.C."/>
            <person name="O'Sullivan O."/>
            <person name="Ritari J."/>
            <person name="Douillard F.P."/>
            <person name="Paul Ross R."/>
            <person name="Yang R."/>
            <person name="Briner A.E."/>
            <person name="Felis G.E."/>
            <person name="de Vos W.M."/>
            <person name="Barrangou R."/>
            <person name="Klaenhammer T.R."/>
            <person name="Caufield P.W."/>
            <person name="Cui Y."/>
            <person name="Zhang H."/>
            <person name="O'Toole P.W."/>
        </authorList>
    </citation>
    <scope>NUCLEOTIDE SEQUENCE [LARGE SCALE GENOMIC DNA]</scope>
    <source>
        <strain evidence="8 9">DSM 16634</strain>
    </source>
</reference>
<feature type="transmembrane region" description="Helical" evidence="6">
    <location>
        <begin position="126"/>
        <end position="149"/>
    </location>
</feature>
<dbReference type="InterPro" id="IPR051461">
    <property type="entry name" value="UPF0750_membrane"/>
</dbReference>
<dbReference type="EMBL" id="AZFT01000018">
    <property type="protein sequence ID" value="KRL86732.1"/>
    <property type="molecule type" value="Genomic_DNA"/>
</dbReference>
<evidence type="ECO:0000256" key="1">
    <source>
        <dbReference type="ARBA" id="ARBA00004651"/>
    </source>
</evidence>
<feature type="transmembrane region" description="Helical" evidence="6">
    <location>
        <begin position="28"/>
        <end position="52"/>
    </location>
</feature>
<dbReference type="PANTHER" id="PTHR33545">
    <property type="entry name" value="UPF0750 MEMBRANE PROTEIN YITT-RELATED"/>
    <property type="match status" value="1"/>
</dbReference>
<keyword evidence="3 6" id="KW-0812">Transmembrane</keyword>
<dbReference type="CDD" id="cd16380">
    <property type="entry name" value="YitT_C"/>
    <property type="match status" value="1"/>
</dbReference>
<gene>
    <name evidence="8" type="ORF">FC32_GL001773</name>
</gene>
<organism evidence="8 9">
    <name type="scientific">Ligilactobacillus apodemi DSM 16634 = JCM 16172</name>
    <dbReference type="NCBI Taxonomy" id="1423724"/>
    <lineage>
        <taxon>Bacteria</taxon>
        <taxon>Bacillati</taxon>
        <taxon>Bacillota</taxon>
        <taxon>Bacilli</taxon>
        <taxon>Lactobacillales</taxon>
        <taxon>Lactobacillaceae</taxon>
        <taxon>Ligilactobacillus</taxon>
    </lineage>
</organism>
<evidence type="ECO:0000256" key="6">
    <source>
        <dbReference type="SAM" id="Phobius"/>
    </source>
</evidence>
<dbReference type="PIRSF" id="PIRSF006483">
    <property type="entry name" value="Membrane_protein_YitT"/>
    <property type="match status" value="1"/>
</dbReference>
<proteinExistence type="predicted"/>
<name>A0A0R1U001_9LACO</name>
<dbReference type="PATRIC" id="fig|1423724.4.peg.1844"/>
<evidence type="ECO:0000259" key="7">
    <source>
        <dbReference type="Pfam" id="PF10035"/>
    </source>
</evidence>
<keyword evidence="9" id="KW-1185">Reference proteome</keyword>
<dbReference type="Proteomes" id="UP000051324">
    <property type="component" value="Unassembled WGS sequence"/>
</dbReference>
<dbReference type="Pfam" id="PF10035">
    <property type="entry name" value="DUF2179"/>
    <property type="match status" value="1"/>
</dbReference>
<feature type="transmembrane region" description="Helical" evidence="6">
    <location>
        <begin position="155"/>
        <end position="177"/>
    </location>
</feature>
<evidence type="ECO:0000256" key="4">
    <source>
        <dbReference type="ARBA" id="ARBA00022989"/>
    </source>
</evidence>
<comment type="caution">
    <text evidence="8">The sequence shown here is derived from an EMBL/GenBank/DDBJ whole genome shotgun (WGS) entry which is preliminary data.</text>
</comment>
<dbReference type="Gene3D" id="3.30.70.120">
    <property type="match status" value="1"/>
</dbReference>